<dbReference type="Proteomes" id="UP000298111">
    <property type="component" value="Unassembled WGS sequence"/>
</dbReference>
<comment type="caution">
    <text evidence="1">The sequence shown here is derived from an EMBL/GenBank/DDBJ whole genome shotgun (WGS) entry which is preliminary data.</text>
</comment>
<gene>
    <name evidence="1" type="ORF">D8771_04090</name>
</gene>
<evidence type="ECO:0000313" key="1">
    <source>
        <dbReference type="EMBL" id="TGG88092.1"/>
    </source>
</evidence>
<organism evidence="1 2">
    <name type="scientific">Streptomyces albus</name>
    <dbReference type="NCBI Taxonomy" id="1888"/>
    <lineage>
        <taxon>Bacteria</taxon>
        <taxon>Bacillati</taxon>
        <taxon>Actinomycetota</taxon>
        <taxon>Actinomycetes</taxon>
        <taxon>Kitasatosporales</taxon>
        <taxon>Streptomycetaceae</taxon>
        <taxon>Streptomyces</taxon>
    </lineage>
</organism>
<dbReference type="EMBL" id="RCIY01000012">
    <property type="protein sequence ID" value="TGG88092.1"/>
    <property type="molecule type" value="Genomic_DNA"/>
</dbReference>
<dbReference type="RefSeq" id="WP_016472320.1">
    <property type="nucleotide sequence ID" value="NZ_BBQG01000037.1"/>
</dbReference>
<dbReference type="GeneID" id="75182839"/>
<proteinExistence type="predicted"/>
<dbReference type="Pfam" id="PF04149">
    <property type="entry name" value="DUF397"/>
    <property type="match status" value="1"/>
</dbReference>
<accession>A0A6C1C424</accession>
<evidence type="ECO:0000313" key="2">
    <source>
        <dbReference type="Proteomes" id="UP000298111"/>
    </source>
</evidence>
<sequence length="71" mass="7554">MNRFEDASTLPLSWWKSSASAAQSDCVECAVVAPERVAVRDSKKPTGPALLLTRDQFVGLVTAVKSGKFAG</sequence>
<reference evidence="1 2" key="1">
    <citation type="submission" date="2018-10" db="EMBL/GenBank/DDBJ databases">
        <title>Isolation of pseudouridimycin from Streptomyces albus DSM 40763.</title>
        <authorList>
            <person name="Rosenqvist P."/>
            <person name="Metsae-Ketelae M."/>
            <person name="Virta P."/>
        </authorList>
    </citation>
    <scope>NUCLEOTIDE SEQUENCE [LARGE SCALE GENOMIC DNA]</scope>
    <source>
        <strain evidence="1 2">DSM 40763</strain>
    </source>
</reference>
<name>A0A6C1C424_9ACTN</name>
<dbReference type="AlphaFoldDB" id="A0A6C1C424"/>
<dbReference type="InterPro" id="IPR007278">
    <property type="entry name" value="DUF397"/>
</dbReference>
<protein>
    <submittedName>
        <fullName evidence="1">DUF397 domain-containing protein</fullName>
    </submittedName>
</protein>